<keyword evidence="13" id="KW-1185">Reference proteome</keyword>
<comment type="subcellular location">
    <subcellularLocation>
        <location evidence="1">Membrane</location>
        <topology evidence="1">Multi-pass membrane protein</topology>
    </subcellularLocation>
</comment>
<evidence type="ECO:0000256" key="11">
    <source>
        <dbReference type="SAM" id="SignalP"/>
    </source>
</evidence>
<evidence type="ECO:0000256" key="8">
    <source>
        <dbReference type="ARBA" id="ARBA00023136"/>
    </source>
</evidence>
<evidence type="ECO:0000256" key="10">
    <source>
        <dbReference type="RuleBase" id="RU000488"/>
    </source>
</evidence>
<evidence type="ECO:0000256" key="9">
    <source>
        <dbReference type="PROSITE-ProRule" id="PRU00282"/>
    </source>
</evidence>
<keyword evidence="5" id="KW-0677">Repeat</keyword>
<keyword evidence="4 9" id="KW-0812">Transmembrane</keyword>
<evidence type="ECO:0000313" key="13">
    <source>
        <dbReference type="Proteomes" id="UP001365542"/>
    </source>
</evidence>
<keyword evidence="7" id="KW-1133">Transmembrane helix</keyword>
<accession>A0AAV9XCP2</accession>
<evidence type="ECO:0000313" key="12">
    <source>
        <dbReference type="EMBL" id="KAK6539731.1"/>
    </source>
</evidence>
<dbReference type="InterPro" id="IPR023395">
    <property type="entry name" value="MCP_dom_sf"/>
</dbReference>
<evidence type="ECO:0000256" key="7">
    <source>
        <dbReference type="ARBA" id="ARBA00022989"/>
    </source>
</evidence>
<organism evidence="12 13">
    <name type="scientific">Orbilia ellipsospora</name>
    <dbReference type="NCBI Taxonomy" id="2528407"/>
    <lineage>
        <taxon>Eukaryota</taxon>
        <taxon>Fungi</taxon>
        <taxon>Dikarya</taxon>
        <taxon>Ascomycota</taxon>
        <taxon>Pezizomycotina</taxon>
        <taxon>Orbiliomycetes</taxon>
        <taxon>Orbiliales</taxon>
        <taxon>Orbiliaceae</taxon>
        <taxon>Orbilia</taxon>
    </lineage>
</organism>
<keyword evidence="3 10" id="KW-0813">Transport</keyword>
<dbReference type="AlphaFoldDB" id="A0AAV9XCP2"/>
<dbReference type="Proteomes" id="UP001365542">
    <property type="component" value="Unassembled WGS sequence"/>
</dbReference>
<dbReference type="Pfam" id="PF00153">
    <property type="entry name" value="Mito_carr"/>
    <property type="match status" value="2"/>
</dbReference>
<keyword evidence="6" id="KW-0496">Mitochondrion</keyword>
<protein>
    <recommendedName>
        <fullName evidence="14">Mitochondrial carrier protein</fullName>
    </recommendedName>
</protein>
<feature type="repeat" description="Solcar" evidence="9">
    <location>
        <begin position="135"/>
        <end position="223"/>
    </location>
</feature>
<reference evidence="12 13" key="1">
    <citation type="submission" date="2019-10" db="EMBL/GenBank/DDBJ databases">
        <authorList>
            <person name="Palmer J.M."/>
        </authorList>
    </citation>
    <scope>NUCLEOTIDE SEQUENCE [LARGE SCALE GENOMIC DNA]</scope>
    <source>
        <strain evidence="12 13">TWF694</strain>
    </source>
</reference>
<dbReference type="GO" id="GO:0016020">
    <property type="term" value="C:membrane"/>
    <property type="evidence" value="ECO:0007669"/>
    <property type="project" value="UniProtKB-SubCell"/>
</dbReference>
<dbReference type="Gene3D" id="1.50.40.10">
    <property type="entry name" value="Mitochondrial carrier domain"/>
    <property type="match status" value="1"/>
</dbReference>
<sequence>MKPAATFFLTYSFLVKKISATLLPSHKPKRSQTLQSAIHAFSSAIAETASCAILAPAEVIKQNAQVVSPTSQTTTASSSLIALRTLLRQPTNLFRGYSALLSRNLPFTAMQFPIYEEVRRRIYKSRGITHPSLSETGVVTAISAASAGAIAATITTPLDVIKTRMMLLKKGGNADSAGLIETARSIVRNEGGRAIWKGGLLRAVWTAVGSGLYLGTFECSKIYLSRRRERHETEFGN</sequence>
<keyword evidence="8 9" id="KW-0472">Membrane</keyword>
<name>A0AAV9XCP2_9PEZI</name>
<dbReference type="SUPFAM" id="SSF103506">
    <property type="entry name" value="Mitochondrial carrier"/>
    <property type="match status" value="1"/>
</dbReference>
<evidence type="ECO:0000256" key="2">
    <source>
        <dbReference type="ARBA" id="ARBA00006375"/>
    </source>
</evidence>
<dbReference type="EMBL" id="JAVHJO010000006">
    <property type="protein sequence ID" value="KAK6539731.1"/>
    <property type="molecule type" value="Genomic_DNA"/>
</dbReference>
<evidence type="ECO:0000256" key="4">
    <source>
        <dbReference type="ARBA" id="ARBA00022692"/>
    </source>
</evidence>
<gene>
    <name evidence="12" type="ORF">TWF694_009932</name>
</gene>
<evidence type="ECO:0000256" key="1">
    <source>
        <dbReference type="ARBA" id="ARBA00004141"/>
    </source>
</evidence>
<dbReference type="PANTHER" id="PTHR45667">
    <property type="entry name" value="S-ADENOSYLMETHIONINE MITOCHONDRIAL CARRIER PROTEIN"/>
    <property type="match status" value="1"/>
</dbReference>
<evidence type="ECO:0008006" key="14">
    <source>
        <dbReference type="Google" id="ProtNLM"/>
    </source>
</evidence>
<evidence type="ECO:0000256" key="3">
    <source>
        <dbReference type="ARBA" id="ARBA00022448"/>
    </source>
</evidence>
<dbReference type="PROSITE" id="PS50920">
    <property type="entry name" value="SOLCAR"/>
    <property type="match status" value="2"/>
</dbReference>
<keyword evidence="11" id="KW-0732">Signal</keyword>
<feature type="signal peptide" evidence="11">
    <location>
        <begin position="1"/>
        <end position="20"/>
    </location>
</feature>
<keyword evidence="6" id="KW-0999">Mitochondrion inner membrane</keyword>
<comment type="caution">
    <text evidence="12">The sequence shown here is derived from an EMBL/GenBank/DDBJ whole genome shotgun (WGS) entry which is preliminary data.</text>
</comment>
<feature type="chain" id="PRO_5043642631" description="Mitochondrial carrier protein" evidence="11">
    <location>
        <begin position="21"/>
        <end position="237"/>
    </location>
</feature>
<dbReference type="InterPro" id="IPR018108">
    <property type="entry name" value="MCP_transmembrane"/>
</dbReference>
<proteinExistence type="inferred from homology"/>
<evidence type="ECO:0000256" key="6">
    <source>
        <dbReference type="ARBA" id="ARBA00022792"/>
    </source>
</evidence>
<feature type="repeat" description="Solcar" evidence="9">
    <location>
        <begin position="34"/>
        <end position="121"/>
    </location>
</feature>
<evidence type="ECO:0000256" key="5">
    <source>
        <dbReference type="ARBA" id="ARBA00022737"/>
    </source>
</evidence>
<comment type="similarity">
    <text evidence="2 10">Belongs to the mitochondrial carrier (TC 2.A.29) family.</text>
</comment>